<dbReference type="EMBL" id="CAJNOJ010000192">
    <property type="protein sequence ID" value="CAF1270484.1"/>
    <property type="molecule type" value="Genomic_DNA"/>
</dbReference>
<dbReference type="Proteomes" id="UP000663852">
    <property type="component" value="Unassembled WGS sequence"/>
</dbReference>
<dbReference type="Gene3D" id="3.40.50.850">
    <property type="entry name" value="Isochorismatase-like"/>
    <property type="match status" value="1"/>
</dbReference>
<dbReference type="InterPro" id="IPR036380">
    <property type="entry name" value="Isochorismatase-like_sf"/>
</dbReference>
<comment type="similarity">
    <text evidence="1">Belongs to the isochorismatase family.</text>
</comment>
<accession>A0A815BJM8</accession>
<gene>
    <name evidence="4" type="ORF">EDS130_LOCUS29005</name>
</gene>
<dbReference type="CDD" id="cd00431">
    <property type="entry name" value="cysteine_hydrolases"/>
    <property type="match status" value="1"/>
</dbReference>
<comment type="caution">
    <text evidence="4">The sequence shown here is derived from an EMBL/GenBank/DDBJ whole genome shotgun (WGS) entry which is preliminary data.</text>
</comment>
<dbReference type="GO" id="GO:0016787">
    <property type="term" value="F:hydrolase activity"/>
    <property type="evidence" value="ECO:0007669"/>
    <property type="project" value="UniProtKB-KW"/>
</dbReference>
<name>A0A815BJM8_ADIRI</name>
<dbReference type="AlphaFoldDB" id="A0A815BJM8"/>
<dbReference type="InterPro" id="IPR050272">
    <property type="entry name" value="Isochorismatase-like_hydrls"/>
</dbReference>
<evidence type="ECO:0000313" key="4">
    <source>
        <dbReference type="EMBL" id="CAF1270484.1"/>
    </source>
</evidence>
<dbReference type="SUPFAM" id="SSF52499">
    <property type="entry name" value="Isochorismatase-like hydrolases"/>
    <property type="match status" value="1"/>
</dbReference>
<reference evidence="4" key="1">
    <citation type="submission" date="2021-02" db="EMBL/GenBank/DDBJ databases">
        <authorList>
            <person name="Nowell W R."/>
        </authorList>
    </citation>
    <scope>NUCLEOTIDE SEQUENCE</scope>
</reference>
<evidence type="ECO:0000313" key="5">
    <source>
        <dbReference type="Proteomes" id="UP000663852"/>
    </source>
</evidence>
<dbReference type="OrthoDB" id="167809at2759"/>
<evidence type="ECO:0000256" key="1">
    <source>
        <dbReference type="ARBA" id="ARBA00006336"/>
    </source>
</evidence>
<evidence type="ECO:0000256" key="2">
    <source>
        <dbReference type="ARBA" id="ARBA00022801"/>
    </source>
</evidence>
<evidence type="ECO:0000259" key="3">
    <source>
        <dbReference type="Pfam" id="PF00857"/>
    </source>
</evidence>
<dbReference type="PANTHER" id="PTHR43540:SF9">
    <property type="entry name" value="FAMILY HYDROLASE, PUTATIVE (AFU_ORTHOLOGUE AFUA_2G08700)-RELATED"/>
    <property type="match status" value="1"/>
</dbReference>
<sequence length="287" mass="31906">MSSDNENESVLIGNDSDFWRYSNKNGFDLTRGSDHSLRLQTTTQPITIDPTRTALIIIDMQNFFIHPSVRSHPPGLIACEQLLRFAIPAARKSGIQVIWLNWGLTDDDIHQAPPSLKRAFSRGLTTESSLGAKSIYTGLGSELGEIVLPSGEHINGGRLLMRDTWNASLYDPLFESYQKSQSHTKADQWFHKDRVSGLWSHDSPLLSYLRSNRIVTLIFAGVNTDQCVAGTLHDAEYKGFDCILLSDGCGTMSPSFARECVEYNCSKGDGFLIDSETLAKNIEDSLQ</sequence>
<keyword evidence="2" id="KW-0378">Hydrolase</keyword>
<organism evidence="4 5">
    <name type="scientific">Adineta ricciae</name>
    <name type="common">Rotifer</name>
    <dbReference type="NCBI Taxonomy" id="249248"/>
    <lineage>
        <taxon>Eukaryota</taxon>
        <taxon>Metazoa</taxon>
        <taxon>Spiralia</taxon>
        <taxon>Gnathifera</taxon>
        <taxon>Rotifera</taxon>
        <taxon>Eurotatoria</taxon>
        <taxon>Bdelloidea</taxon>
        <taxon>Adinetida</taxon>
        <taxon>Adinetidae</taxon>
        <taxon>Adineta</taxon>
    </lineage>
</organism>
<dbReference type="InterPro" id="IPR000868">
    <property type="entry name" value="Isochorismatase-like_dom"/>
</dbReference>
<protein>
    <recommendedName>
        <fullName evidence="3">Isochorismatase-like domain-containing protein</fullName>
    </recommendedName>
</protein>
<proteinExistence type="inferred from homology"/>
<feature type="domain" description="Isochorismatase-like" evidence="3">
    <location>
        <begin position="186"/>
        <end position="256"/>
    </location>
</feature>
<dbReference type="PANTHER" id="PTHR43540">
    <property type="entry name" value="PEROXYUREIDOACRYLATE/UREIDOACRYLATE AMIDOHYDROLASE-RELATED"/>
    <property type="match status" value="1"/>
</dbReference>
<dbReference type="Pfam" id="PF00857">
    <property type="entry name" value="Isochorismatase"/>
    <property type="match status" value="1"/>
</dbReference>